<organism evidence="2 3">
    <name type="scientific">Leifsonia stereocauli</name>
    <dbReference type="NCBI Taxonomy" id="3134136"/>
    <lineage>
        <taxon>Bacteria</taxon>
        <taxon>Bacillati</taxon>
        <taxon>Actinomycetota</taxon>
        <taxon>Actinomycetes</taxon>
        <taxon>Micrococcales</taxon>
        <taxon>Microbacteriaceae</taxon>
        <taxon>Leifsonia</taxon>
    </lineage>
</organism>
<evidence type="ECO:0000256" key="1">
    <source>
        <dbReference type="SAM" id="Phobius"/>
    </source>
</evidence>
<evidence type="ECO:0000313" key="3">
    <source>
        <dbReference type="Proteomes" id="UP001425155"/>
    </source>
</evidence>
<feature type="transmembrane region" description="Helical" evidence="1">
    <location>
        <begin position="21"/>
        <end position="38"/>
    </location>
</feature>
<accession>A0ABU9W5T6</accession>
<dbReference type="Proteomes" id="UP001425155">
    <property type="component" value="Unassembled WGS sequence"/>
</dbReference>
<proteinExistence type="predicted"/>
<dbReference type="EMBL" id="JBCLVG010000002">
    <property type="protein sequence ID" value="MEN1947213.1"/>
    <property type="molecule type" value="Genomic_DNA"/>
</dbReference>
<protein>
    <submittedName>
        <fullName evidence="2">Uncharacterized protein</fullName>
    </submittedName>
</protein>
<keyword evidence="3" id="KW-1185">Reference proteome</keyword>
<keyword evidence="1" id="KW-1133">Transmembrane helix</keyword>
<feature type="transmembrane region" description="Helical" evidence="1">
    <location>
        <begin position="149"/>
        <end position="168"/>
    </location>
</feature>
<keyword evidence="1" id="KW-0472">Membrane</keyword>
<feature type="transmembrane region" description="Helical" evidence="1">
    <location>
        <begin position="118"/>
        <end position="137"/>
    </location>
</feature>
<gene>
    <name evidence="2" type="ORF">WJX64_11710</name>
</gene>
<dbReference type="RefSeq" id="WP_342114231.1">
    <property type="nucleotide sequence ID" value="NZ_JBCAUN010000002.1"/>
</dbReference>
<reference evidence="2 3" key="1">
    <citation type="submission" date="2024-03" db="EMBL/GenBank/DDBJ databases">
        <title>YIM 134122 draft genome.</title>
        <authorList>
            <person name="Zuo S."/>
            <person name="Xiong L."/>
        </authorList>
    </citation>
    <scope>NUCLEOTIDE SEQUENCE [LARGE SCALE GENOMIC DNA]</scope>
    <source>
        <strain evidence="2 3">YIM 134122</strain>
    </source>
</reference>
<name>A0ABU9W5T6_9MICO</name>
<keyword evidence="1" id="KW-0812">Transmembrane</keyword>
<feature type="transmembrane region" description="Helical" evidence="1">
    <location>
        <begin position="91"/>
        <end position="112"/>
    </location>
</feature>
<comment type="caution">
    <text evidence="2">The sequence shown here is derived from an EMBL/GenBank/DDBJ whole genome shotgun (WGS) entry which is preliminary data.</text>
</comment>
<sequence>MSRDVLGPLVRRTGFVTEESVYGIVLVSGMITVSGGHGEDPWQVFITVFATVIVFWAAHVYAGTIAGPRGAAQDTRGSLAEDLRRSLRRSLGFLTSALIPSAILLLGALRVVDDETAIWIALWAGVLILAVLGYVAFTRYGHGWPMRILGALMTALFGFAMIALKAFVH</sequence>
<feature type="transmembrane region" description="Helical" evidence="1">
    <location>
        <begin position="44"/>
        <end position="66"/>
    </location>
</feature>
<evidence type="ECO:0000313" key="2">
    <source>
        <dbReference type="EMBL" id="MEN1947213.1"/>
    </source>
</evidence>